<dbReference type="EMBL" id="JADIMU010000040">
    <property type="protein sequence ID" value="MBO8443352.1"/>
    <property type="molecule type" value="Genomic_DNA"/>
</dbReference>
<evidence type="ECO:0000313" key="8">
    <source>
        <dbReference type="EMBL" id="MBO8443352.1"/>
    </source>
</evidence>
<feature type="transmembrane region" description="Helical" evidence="6">
    <location>
        <begin position="110"/>
        <end position="130"/>
    </location>
</feature>
<reference evidence="8" key="2">
    <citation type="journal article" date="2021" name="PeerJ">
        <title>Extensive microbial diversity within the chicken gut microbiome revealed by metagenomics and culture.</title>
        <authorList>
            <person name="Gilroy R."/>
            <person name="Ravi A."/>
            <person name="Getino M."/>
            <person name="Pursley I."/>
            <person name="Horton D.L."/>
            <person name="Alikhan N.F."/>
            <person name="Baker D."/>
            <person name="Gharbi K."/>
            <person name="Hall N."/>
            <person name="Watson M."/>
            <person name="Adriaenssens E.M."/>
            <person name="Foster-Nyarko E."/>
            <person name="Jarju S."/>
            <person name="Secka A."/>
            <person name="Antonio M."/>
            <person name="Oren A."/>
            <person name="Chaudhuri R.R."/>
            <person name="La Ragione R."/>
            <person name="Hildebrand F."/>
            <person name="Pallen M.J."/>
        </authorList>
    </citation>
    <scope>NUCLEOTIDE SEQUENCE</scope>
    <source>
        <strain evidence="8">11167</strain>
    </source>
</reference>
<feature type="transmembrane region" description="Helical" evidence="6">
    <location>
        <begin position="50"/>
        <end position="71"/>
    </location>
</feature>
<dbReference type="CDD" id="cd17482">
    <property type="entry name" value="MFS_YxiO_like"/>
    <property type="match status" value="1"/>
</dbReference>
<evidence type="ECO:0000313" key="9">
    <source>
        <dbReference type="Proteomes" id="UP000823633"/>
    </source>
</evidence>
<sequence>MIKDSRKAIVSWALYDWANSAFATTVMAAFFSIFFSSYWSLDQDSSVTTFWLGVANSVESLIVAILAPMLGAIADSGSYRKKFLVFFAFLGALLTGCLGMIHAGAWVAAMFVYIIANIGFAGANIFYDALLPTVASEKKVDFVSALGYSLGYIGGGLLFLVNVLMYLMPTVFGLPDDGGISAVKASFVMVAIWWIVFSLPIFLFVKDDKKDDGLTIGKAVRKGIDDVKTTLHNLRSLKMTALFLVAFWCYIDGVDTIIRMAVDYGASLGFPSESMIVALLITQFVAFPSALVYNIFGKKVGHKRAILIAIGAYGLISIIGCFMTNVWQFYILACMIGLFQGGIQALSRSYFTRFVPKGREAQFFGFYNMLGKFASIIGPFLVGAVTLVTGSHRVGILSLVLLFLVGGILLYKVDEEAGIRATQEFSLMEKNA</sequence>
<gene>
    <name evidence="8" type="ORF">IAC42_06285</name>
</gene>
<evidence type="ECO:0000256" key="6">
    <source>
        <dbReference type="SAM" id="Phobius"/>
    </source>
</evidence>
<reference evidence="8" key="1">
    <citation type="submission" date="2020-10" db="EMBL/GenBank/DDBJ databases">
        <authorList>
            <person name="Gilroy R."/>
        </authorList>
    </citation>
    <scope>NUCLEOTIDE SEQUENCE</scope>
    <source>
        <strain evidence="8">11167</strain>
    </source>
</reference>
<evidence type="ECO:0000256" key="3">
    <source>
        <dbReference type="ARBA" id="ARBA00022692"/>
    </source>
</evidence>
<dbReference type="AlphaFoldDB" id="A0A9D9E8P4"/>
<dbReference type="PANTHER" id="PTHR23519">
    <property type="entry name" value="AUTOPHAGY-RELATED PROTEIN 22"/>
    <property type="match status" value="1"/>
</dbReference>
<feature type="transmembrane region" description="Helical" evidence="6">
    <location>
        <begin position="363"/>
        <end position="388"/>
    </location>
</feature>
<dbReference type="PROSITE" id="PS50850">
    <property type="entry name" value="MFS"/>
    <property type="match status" value="1"/>
</dbReference>
<dbReference type="Pfam" id="PF11700">
    <property type="entry name" value="ATG22"/>
    <property type="match status" value="1"/>
</dbReference>
<dbReference type="InterPro" id="IPR036259">
    <property type="entry name" value="MFS_trans_sf"/>
</dbReference>
<dbReference type="GO" id="GO:0022857">
    <property type="term" value="F:transmembrane transporter activity"/>
    <property type="evidence" value="ECO:0007669"/>
    <property type="project" value="InterPro"/>
</dbReference>
<dbReference type="Gene3D" id="1.20.1250.20">
    <property type="entry name" value="MFS general substrate transporter like domains"/>
    <property type="match status" value="2"/>
</dbReference>
<accession>A0A9D9E8P4</accession>
<evidence type="ECO:0000256" key="1">
    <source>
        <dbReference type="ARBA" id="ARBA00004127"/>
    </source>
</evidence>
<feature type="transmembrane region" description="Helical" evidence="6">
    <location>
        <begin position="329"/>
        <end position="351"/>
    </location>
</feature>
<dbReference type="InterPro" id="IPR050495">
    <property type="entry name" value="ATG22/LtaA_families"/>
</dbReference>
<dbReference type="Proteomes" id="UP000823633">
    <property type="component" value="Unassembled WGS sequence"/>
</dbReference>
<feature type="transmembrane region" description="Helical" evidence="6">
    <location>
        <begin position="394"/>
        <end position="411"/>
    </location>
</feature>
<feature type="transmembrane region" description="Helical" evidence="6">
    <location>
        <begin position="274"/>
        <end position="293"/>
    </location>
</feature>
<protein>
    <submittedName>
        <fullName evidence="8">MFS transporter</fullName>
    </submittedName>
</protein>
<name>A0A9D9E8P4_9SPIR</name>
<dbReference type="GO" id="GO:0012505">
    <property type="term" value="C:endomembrane system"/>
    <property type="evidence" value="ECO:0007669"/>
    <property type="project" value="UniProtKB-SubCell"/>
</dbReference>
<dbReference type="InterPro" id="IPR024671">
    <property type="entry name" value="Atg22-like"/>
</dbReference>
<feature type="transmembrane region" description="Helical" evidence="6">
    <location>
        <begin position="12"/>
        <end position="38"/>
    </location>
</feature>
<feature type="domain" description="Major facilitator superfamily (MFS) profile" evidence="7">
    <location>
        <begin position="234"/>
        <end position="432"/>
    </location>
</feature>
<comment type="subcellular location">
    <subcellularLocation>
        <location evidence="1">Endomembrane system</location>
        <topology evidence="1">Multi-pass membrane protein</topology>
    </subcellularLocation>
</comment>
<comment type="caution">
    <text evidence="8">The sequence shown here is derived from an EMBL/GenBank/DDBJ whole genome shotgun (WGS) entry which is preliminary data.</text>
</comment>
<proteinExistence type="predicted"/>
<feature type="transmembrane region" description="Helical" evidence="6">
    <location>
        <begin position="142"/>
        <end position="167"/>
    </location>
</feature>
<dbReference type="PANTHER" id="PTHR23519:SF1">
    <property type="entry name" value="AUTOPHAGY-RELATED PROTEIN 22"/>
    <property type="match status" value="1"/>
</dbReference>
<keyword evidence="5 6" id="KW-0472">Membrane</keyword>
<feature type="transmembrane region" description="Helical" evidence="6">
    <location>
        <begin position="187"/>
        <end position="205"/>
    </location>
</feature>
<feature type="transmembrane region" description="Helical" evidence="6">
    <location>
        <begin position="305"/>
        <end position="323"/>
    </location>
</feature>
<feature type="transmembrane region" description="Helical" evidence="6">
    <location>
        <begin position="241"/>
        <end position="262"/>
    </location>
</feature>
<keyword evidence="4 6" id="KW-1133">Transmembrane helix</keyword>
<evidence type="ECO:0000256" key="4">
    <source>
        <dbReference type="ARBA" id="ARBA00022989"/>
    </source>
</evidence>
<evidence type="ECO:0000259" key="7">
    <source>
        <dbReference type="PROSITE" id="PS50850"/>
    </source>
</evidence>
<dbReference type="SUPFAM" id="SSF103473">
    <property type="entry name" value="MFS general substrate transporter"/>
    <property type="match status" value="1"/>
</dbReference>
<keyword evidence="2" id="KW-0813">Transport</keyword>
<evidence type="ECO:0000256" key="5">
    <source>
        <dbReference type="ARBA" id="ARBA00023136"/>
    </source>
</evidence>
<dbReference type="InterPro" id="IPR020846">
    <property type="entry name" value="MFS_dom"/>
</dbReference>
<keyword evidence="3 6" id="KW-0812">Transmembrane</keyword>
<organism evidence="8 9">
    <name type="scientific">Candidatus Aphodenecus pullistercoris</name>
    <dbReference type="NCBI Taxonomy" id="2840669"/>
    <lineage>
        <taxon>Bacteria</taxon>
        <taxon>Pseudomonadati</taxon>
        <taxon>Spirochaetota</taxon>
        <taxon>Spirochaetia</taxon>
        <taxon>Spirochaetales</taxon>
        <taxon>Candidatus Aphodenecus</taxon>
    </lineage>
</organism>
<feature type="transmembrane region" description="Helical" evidence="6">
    <location>
        <begin position="83"/>
        <end position="104"/>
    </location>
</feature>
<evidence type="ECO:0000256" key="2">
    <source>
        <dbReference type="ARBA" id="ARBA00022448"/>
    </source>
</evidence>